<accession>A0A7J5XSC9</accession>
<feature type="region of interest" description="Disordered" evidence="1">
    <location>
        <begin position="1"/>
        <end position="43"/>
    </location>
</feature>
<dbReference type="AlphaFoldDB" id="A0A7J5XSC9"/>
<reference evidence="2 3" key="1">
    <citation type="submission" date="2020-03" db="EMBL/GenBank/DDBJ databases">
        <title>Dissostichus mawsoni Genome sequencing and assembly.</title>
        <authorList>
            <person name="Park H."/>
        </authorList>
    </citation>
    <scope>NUCLEOTIDE SEQUENCE [LARGE SCALE GENOMIC DNA]</scope>
    <source>
        <strain evidence="2">DM0001</strain>
        <tissue evidence="2">Muscle</tissue>
    </source>
</reference>
<protein>
    <submittedName>
        <fullName evidence="2">Uncharacterized protein</fullName>
    </submittedName>
</protein>
<organism evidence="2 3">
    <name type="scientific">Dissostichus mawsoni</name>
    <name type="common">Antarctic cod</name>
    <dbReference type="NCBI Taxonomy" id="36200"/>
    <lineage>
        <taxon>Eukaryota</taxon>
        <taxon>Metazoa</taxon>
        <taxon>Chordata</taxon>
        <taxon>Craniata</taxon>
        <taxon>Vertebrata</taxon>
        <taxon>Euteleostomi</taxon>
        <taxon>Actinopterygii</taxon>
        <taxon>Neopterygii</taxon>
        <taxon>Teleostei</taxon>
        <taxon>Neoteleostei</taxon>
        <taxon>Acanthomorphata</taxon>
        <taxon>Eupercaria</taxon>
        <taxon>Perciformes</taxon>
        <taxon>Notothenioidei</taxon>
        <taxon>Nototheniidae</taxon>
        <taxon>Dissostichus</taxon>
    </lineage>
</organism>
<evidence type="ECO:0000256" key="1">
    <source>
        <dbReference type="SAM" id="MobiDB-lite"/>
    </source>
</evidence>
<evidence type="ECO:0000313" key="3">
    <source>
        <dbReference type="Proteomes" id="UP000518266"/>
    </source>
</evidence>
<dbReference type="EMBL" id="JAAKFY010000021">
    <property type="protein sequence ID" value="KAF3840035.1"/>
    <property type="molecule type" value="Genomic_DNA"/>
</dbReference>
<name>A0A7J5XSC9_DISMA</name>
<proteinExistence type="predicted"/>
<gene>
    <name evidence="2" type="ORF">F7725_018752</name>
</gene>
<keyword evidence="3" id="KW-1185">Reference proteome</keyword>
<comment type="caution">
    <text evidence="2">The sequence shown here is derived from an EMBL/GenBank/DDBJ whole genome shotgun (WGS) entry which is preliminary data.</text>
</comment>
<evidence type="ECO:0000313" key="2">
    <source>
        <dbReference type="EMBL" id="KAF3840035.1"/>
    </source>
</evidence>
<sequence length="118" mass="12385">MAAVDCVRPANPSPNGQSDVLWREASPTALETTPNEAPPTVRGHQGLNCGSQVQQHHLGLPASLNCSPCSPGSPLLCLPLLLHVLSDEAVMALPQPDPRPPRPLGPPLLNLAVACRLE</sequence>
<dbReference type="Proteomes" id="UP000518266">
    <property type="component" value="Unassembled WGS sequence"/>
</dbReference>